<evidence type="ECO:0000313" key="1">
    <source>
        <dbReference type="EMBL" id="KAJ7551651.1"/>
    </source>
</evidence>
<gene>
    <name evidence="1" type="ORF">O6H91_06G023200</name>
</gene>
<dbReference type="Proteomes" id="UP001162992">
    <property type="component" value="Chromosome 6"/>
</dbReference>
<keyword evidence="2" id="KW-1185">Reference proteome</keyword>
<protein>
    <submittedName>
        <fullName evidence="1">Uncharacterized protein</fullName>
    </submittedName>
</protein>
<proteinExistence type="predicted"/>
<evidence type="ECO:0000313" key="2">
    <source>
        <dbReference type="Proteomes" id="UP001162992"/>
    </source>
</evidence>
<organism evidence="1 2">
    <name type="scientific">Diphasiastrum complanatum</name>
    <name type="common">Issler's clubmoss</name>
    <name type="synonym">Lycopodium complanatum</name>
    <dbReference type="NCBI Taxonomy" id="34168"/>
    <lineage>
        <taxon>Eukaryota</taxon>
        <taxon>Viridiplantae</taxon>
        <taxon>Streptophyta</taxon>
        <taxon>Embryophyta</taxon>
        <taxon>Tracheophyta</taxon>
        <taxon>Lycopodiopsida</taxon>
        <taxon>Lycopodiales</taxon>
        <taxon>Lycopodiaceae</taxon>
        <taxon>Lycopodioideae</taxon>
        <taxon>Diphasiastrum</taxon>
    </lineage>
</organism>
<sequence>MEMAGNSHGEIWTREAQRMASQSQAGPVDIWHITRTDKDEILPDEDITLDSHTFSLKFRRTIDSEMEETPSHLDLEEGKKTLESSHLHLVEERKPSESFHLHIQEGKKTLDSSHLHLEEEKKTSEPGIAEACVRGVNETNDNVESISMINNIASVSDNDMSFTAIVRPRRQKRDRVPGFWSGEKEDPSDMSLTYQCLKKRTRFTESPGIMASPSMELDVDSVPQRRGRLYRSFMSSSPENSFSDSLKAAAKLHEKAPERRPLQELNSLQAEQGRMKERNGQISVEDSIMQKDEPMEEIEMFTSSMDITYPYDKNLDHAHSNVSGKTMSMTIPLCTVQDLLERDEDDTSIISLKNLPGSSRSQTPSTTFHLPTLEELLDRDGDQTALATVAGAHFSGIGNRQSESTFKVQNKPIADEQITASEKIKAVATKTVVTCQQRSSDMENKIAGLEQNFSTLSGVEKFKEEEKPAALVIDPIRVGTKQDILRSTMTAEGEGTCSELEKIKDGTQLILETTNIGKDYQLADSDLTMEIEVIKKFGVAKRPDQISVDAFCTYADIQFSLEHQVPAKTHKEICLKRENYNSLFDRLKFVCLVRPEVGFLQDRAKQLHMAKIKLKDLMVELECCLSSRNPAIFSLIQTVGSNERLTIESYLKKKVEKYRMEIKLKFERENLAWLQGNKEAIVKEAEAARDGHKRMKMLSDRCELLESRLSLALSRARTVKNVDKKLSQEDPLGNNAVAHLRLEHQDALEQVISLRQKEEQLTQKVEELESSLLEALENIPLQADKDSQRPTIEAALQDMERKINLVKHLQGWQLESFGRQATLYPLKLNYYGIAKQSLVRQGEGGHAYVLSTISINSKVIDMVFPRVNASTLFEALLPSLEKGLLSSVPSMLQRLSFLVGASVQICKEVRACRIMFRGLDPVHFVKATPNSKVLLTFTFTSYALSLKMTLNFETECFQKGTYPVDIVPASVQIVARTRKSRTLVTEEAIREVVASVPSGYHRFERLCQSVYSLLESLNSSKGIAASVLL</sequence>
<accession>A0ACC2DBM9</accession>
<name>A0ACC2DBM9_DIPCM</name>
<reference evidence="2" key="1">
    <citation type="journal article" date="2024" name="Proc. Natl. Acad. Sci. U.S.A.">
        <title>Extraordinary preservation of gene collinearity over three hundred million years revealed in homosporous lycophytes.</title>
        <authorList>
            <person name="Li C."/>
            <person name="Wickell D."/>
            <person name="Kuo L.Y."/>
            <person name="Chen X."/>
            <person name="Nie B."/>
            <person name="Liao X."/>
            <person name="Peng D."/>
            <person name="Ji J."/>
            <person name="Jenkins J."/>
            <person name="Williams M."/>
            <person name="Shu S."/>
            <person name="Plott C."/>
            <person name="Barry K."/>
            <person name="Rajasekar S."/>
            <person name="Grimwood J."/>
            <person name="Han X."/>
            <person name="Sun S."/>
            <person name="Hou Z."/>
            <person name="He W."/>
            <person name="Dai G."/>
            <person name="Sun C."/>
            <person name="Schmutz J."/>
            <person name="Leebens-Mack J.H."/>
            <person name="Li F.W."/>
            <person name="Wang L."/>
        </authorList>
    </citation>
    <scope>NUCLEOTIDE SEQUENCE [LARGE SCALE GENOMIC DNA]</scope>
    <source>
        <strain evidence="2">cv. PW_Plant_1</strain>
    </source>
</reference>
<dbReference type="EMBL" id="CM055097">
    <property type="protein sequence ID" value="KAJ7551651.1"/>
    <property type="molecule type" value="Genomic_DNA"/>
</dbReference>
<comment type="caution">
    <text evidence="1">The sequence shown here is derived from an EMBL/GenBank/DDBJ whole genome shotgun (WGS) entry which is preliminary data.</text>
</comment>